<dbReference type="Pfam" id="PF00096">
    <property type="entry name" value="zf-C2H2"/>
    <property type="match status" value="2"/>
</dbReference>
<dbReference type="OrthoDB" id="6360912at2759"/>
<sequence length="1171" mass="129250">MTCVPNIDVVNIPDMAIRQSGLETTPLSLSSGIQEQLCEMNSANHVLSSMTSNAEGRLVKVLHVPCQPDQVDSNIGGSLSFLNCDSFNVVNQNYNSSENLQSILSSFPQPVGDFSANTSSSSSVLKVPVININNESSTVCNGEILVAPNMSSGSVGPIILNSDISTSCNANINPSSYNYEKNSGKSKFSDVTALKTLLSALPSDHNSSVCKKFRPIRPNFLSQFIANINQNVTPTSAKRTLLKPITKKDGISIVNCNLNTLDSVIDNAVITVDDVKLCDLKDEEYILLCDEKDNVGNRSSQDHFFPRQKARIVRQKKKSDTKPLLHKNENASFSFGHNLPGSGKIILNDICIICGVSDTMSEHVVIDNVFCGETGSDTLDYLCKILRIKRNEFEMIGSKLCGYCSELLKEIKMLETNLILKENMIRAAYKIGLKKVRAYEQNSIKKCTEQILDISDLSNHNANESKVSVCVDASHPKRKLCGGIVMQKQHKDFTTSSSKMYYDSEFDEENTGNIGGSGHSLDETNLLSARLNRTTKVKRRKVPRRRRFPCDDCCKSFPCRRSLLAHASSHERGFDCNVCGRYLTTKVRLATHLFKFHGIGEEKLKAVRCDLCDKSFQTKQGLAYHRNVSHQTGSRYECPHCQKVFSYHALFRSHLLFAHGKKKIICETCGDMFFTVSKLNTHINAKHRNAKTWQCLECDVQFTTGTAYRHHNLVKHYDSKFSCDYCDSKFRKKSALFSHMREHNIYACKLCRELFSTEDLLETHMSSVHNISLAKSARRKHISSSHGRKLRPKMSSNDATAETTKAFVDVSSELTRIDLNDILINNSFNNGSTLQMYHRDHTGKLHDCQVGDAEGKISSFGMIEQASELGVPSHSNTLTLGDDVSFINVEILQGLPHNDRHNLSSNDSGHNMPLLDHLERVENISPNLGDNIDEFEGVMHPSLTSDLNSSVGHFQPDVGPDHVVAELVHRAVSGMDNGGPEFVSSIDHLDNTGLPSAVRNMQSSLETMSSELAGDIHALEPCVNDLRSPGGDITSVHELCSVDMETSVDELGAGEPVTGIAATVDLVNSEEIDVGHENQMHSATSEVLQSSSIWLKQNAWAMLKGGSGDQNLASLQNLSNPTMEDLDISVIDADIVSSDVISASNTIDLDVNVADKDNDATLEVLDVHMSD</sequence>
<dbReference type="Gene3D" id="3.30.160.60">
    <property type="entry name" value="Classic Zinc Finger"/>
    <property type="match status" value="4"/>
</dbReference>
<dbReference type="PANTHER" id="PTHR24381:SF393">
    <property type="entry name" value="CHROMATIN-LINKED ADAPTOR FOR MSL PROTEINS, ISOFORM B"/>
    <property type="match status" value="1"/>
</dbReference>
<keyword evidence="6" id="KW-0539">Nucleus</keyword>
<feature type="domain" description="C2H2-type" evidence="8">
    <location>
        <begin position="607"/>
        <end position="630"/>
    </location>
</feature>
<dbReference type="GeneID" id="108676481"/>
<feature type="domain" description="C2H2-type" evidence="8">
    <location>
        <begin position="548"/>
        <end position="570"/>
    </location>
</feature>
<dbReference type="RefSeq" id="XP_018020050.1">
    <property type="nucleotide sequence ID" value="XM_018164561.2"/>
</dbReference>
<dbReference type="SUPFAM" id="SSF57667">
    <property type="entry name" value="beta-beta-alpha zinc fingers"/>
    <property type="match status" value="3"/>
</dbReference>
<keyword evidence="2" id="KW-0479">Metal-binding</keyword>
<dbReference type="KEGG" id="hazt:108676481"/>
<feature type="domain" description="C2H2-type" evidence="8">
    <location>
        <begin position="746"/>
        <end position="769"/>
    </location>
</feature>
<gene>
    <name evidence="10" type="primary">LOC108676481</name>
</gene>
<evidence type="ECO:0000256" key="5">
    <source>
        <dbReference type="ARBA" id="ARBA00022833"/>
    </source>
</evidence>
<keyword evidence="3" id="KW-0677">Repeat</keyword>
<dbReference type="GO" id="GO:0000981">
    <property type="term" value="F:DNA-binding transcription factor activity, RNA polymerase II-specific"/>
    <property type="evidence" value="ECO:0007669"/>
    <property type="project" value="TreeGrafter"/>
</dbReference>
<feature type="domain" description="C2H2-type" evidence="8">
    <location>
        <begin position="574"/>
        <end position="597"/>
    </location>
</feature>
<dbReference type="SMART" id="SM00355">
    <property type="entry name" value="ZnF_C2H2"/>
    <property type="match status" value="8"/>
</dbReference>
<dbReference type="PROSITE" id="PS00028">
    <property type="entry name" value="ZINC_FINGER_C2H2_1"/>
    <property type="match status" value="7"/>
</dbReference>
<evidence type="ECO:0000259" key="8">
    <source>
        <dbReference type="PROSITE" id="PS50157"/>
    </source>
</evidence>
<dbReference type="PROSITE" id="PS50157">
    <property type="entry name" value="ZINC_FINGER_C2H2_2"/>
    <property type="match status" value="7"/>
</dbReference>
<protein>
    <submittedName>
        <fullName evidence="10">Uncharacterized protein LOC108676481</fullName>
    </submittedName>
</protein>
<dbReference type="GO" id="GO:0005634">
    <property type="term" value="C:nucleus"/>
    <property type="evidence" value="ECO:0007669"/>
    <property type="project" value="UniProtKB-SubCell"/>
</dbReference>
<comment type="subcellular location">
    <subcellularLocation>
        <location evidence="1">Nucleus</location>
    </subcellularLocation>
</comment>
<keyword evidence="4 7" id="KW-0863">Zinc-finger</keyword>
<feature type="domain" description="C2H2-type" evidence="8">
    <location>
        <begin position="636"/>
        <end position="664"/>
    </location>
</feature>
<evidence type="ECO:0000313" key="10">
    <source>
        <dbReference type="RefSeq" id="XP_018020050.1"/>
    </source>
</evidence>
<dbReference type="InterPro" id="IPR036236">
    <property type="entry name" value="Znf_C2H2_sf"/>
</dbReference>
<evidence type="ECO:0000256" key="1">
    <source>
        <dbReference type="ARBA" id="ARBA00004123"/>
    </source>
</evidence>
<feature type="domain" description="C2H2-type" evidence="8">
    <location>
        <begin position="664"/>
        <end position="692"/>
    </location>
</feature>
<evidence type="ECO:0000256" key="6">
    <source>
        <dbReference type="ARBA" id="ARBA00023242"/>
    </source>
</evidence>
<dbReference type="InterPro" id="IPR013087">
    <property type="entry name" value="Znf_C2H2_type"/>
</dbReference>
<dbReference type="Pfam" id="PF13912">
    <property type="entry name" value="zf-C2H2_6"/>
    <property type="match status" value="2"/>
</dbReference>
<keyword evidence="9" id="KW-1185">Reference proteome</keyword>
<proteinExistence type="predicted"/>
<dbReference type="PANTHER" id="PTHR24381">
    <property type="entry name" value="ZINC FINGER PROTEIN"/>
    <property type="match status" value="1"/>
</dbReference>
<dbReference type="GO" id="GO:0008270">
    <property type="term" value="F:zinc ion binding"/>
    <property type="evidence" value="ECO:0007669"/>
    <property type="project" value="UniProtKB-KW"/>
</dbReference>
<name>A0A8B7P261_HYAAZ</name>
<reference evidence="10" key="1">
    <citation type="submission" date="2025-08" db="UniProtKB">
        <authorList>
            <consortium name="RefSeq"/>
        </authorList>
    </citation>
    <scope>IDENTIFICATION</scope>
    <source>
        <tissue evidence="10">Whole organism</tissue>
    </source>
</reference>
<accession>A0A8B7P261</accession>
<dbReference type="AlphaFoldDB" id="A0A8B7P261"/>
<evidence type="ECO:0000256" key="3">
    <source>
        <dbReference type="ARBA" id="ARBA00022737"/>
    </source>
</evidence>
<evidence type="ECO:0000256" key="2">
    <source>
        <dbReference type="ARBA" id="ARBA00022723"/>
    </source>
</evidence>
<evidence type="ECO:0000256" key="4">
    <source>
        <dbReference type="ARBA" id="ARBA00022771"/>
    </source>
</evidence>
<organism evidence="9 10">
    <name type="scientific">Hyalella azteca</name>
    <name type="common">Amphipod</name>
    <dbReference type="NCBI Taxonomy" id="294128"/>
    <lineage>
        <taxon>Eukaryota</taxon>
        <taxon>Metazoa</taxon>
        <taxon>Ecdysozoa</taxon>
        <taxon>Arthropoda</taxon>
        <taxon>Crustacea</taxon>
        <taxon>Multicrustacea</taxon>
        <taxon>Malacostraca</taxon>
        <taxon>Eumalacostraca</taxon>
        <taxon>Peracarida</taxon>
        <taxon>Amphipoda</taxon>
        <taxon>Senticaudata</taxon>
        <taxon>Talitrida</taxon>
        <taxon>Talitroidea</taxon>
        <taxon>Hyalellidae</taxon>
        <taxon>Hyalella</taxon>
    </lineage>
</organism>
<dbReference type="Proteomes" id="UP000694843">
    <property type="component" value="Unplaced"/>
</dbReference>
<dbReference type="GO" id="GO:0000977">
    <property type="term" value="F:RNA polymerase II transcription regulatory region sequence-specific DNA binding"/>
    <property type="evidence" value="ECO:0007669"/>
    <property type="project" value="TreeGrafter"/>
</dbReference>
<feature type="domain" description="C2H2-type" evidence="8">
    <location>
        <begin position="721"/>
        <end position="743"/>
    </location>
</feature>
<evidence type="ECO:0000256" key="7">
    <source>
        <dbReference type="PROSITE-ProRule" id="PRU00042"/>
    </source>
</evidence>
<evidence type="ECO:0000313" key="9">
    <source>
        <dbReference type="Proteomes" id="UP000694843"/>
    </source>
</evidence>
<keyword evidence="5" id="KW-0862">Zinc</keyword>